<evidence type="ECO:0000313" key="4">
    <source>
        <dbReference type="Proteomes" id="UP001139450"/>
    </source>
</evidence>
<keyword evidence="2 3" id="KW-0418">Kinase</keyword>
<accession>A0A9X1X4W3</accession>
<dbReference type="GO" id="GO:0016301">
    <property type="term" value="F:kinase activity"/>
    <property type="evidence" value="ECO:0007669"/>
    <property type="project" value="UniProtKB-UniRule"/>
</dbReference>
<dbReference type="RefSeq" id="WP_245131649.1">
    <property type="nucleotide sequence ID" value="NZ_JALJEJ010000008.1"/>
</dbReference>
<gene>
    <name evidence="3" type="ORF">MUY27_16005</name>
</gene>
<protein>
    <submittedName>
        <fullName evidence="3">Fructosamine kinase family protein</fullName>
    </submittedName>
</protein>
<dbReference type="InterPro" id="IPR011009">
    <property type="entry name" value="Kinase-like_dom_sf"/>
</dbReference>
<name>A0A9X1X4W3_9SPHI</name>
<dbReference type="SUPFAM" id="SSF56112">
    <property type="entry name" value="Protein kinase-like (PK-like)"/>
    <property type="match status" value="1"/>
</dbReference>
<reference evidence="3" key="1">
    <citation type="submission" date="2022-04" db="EMBL/GenBank/DDBJ databases">
        <title>Mucilaginibacter sp. RS28 isolated from freshwater.</title>
        <authorList>
            <person name="Ko S.-R."/>
        </authorList>
    </citation>
    <scope>NUCLEOTIDE SEQUENCE</scope>
    <source>
        <strain evidence="3">RS28</strain>
    </source>
</reference>
<dbReference type="Proteomes" id="UP001139450">
    <property type="component" value="Unassembled WGS sequence"/>
</dbReference>
<evidence type="ECO:0000256" key="2">
    <source>
        <dbReference type="PIRNR" id="PIRNR006221"/>
    </source>
</evidence>
<dbReference type="Gene3D" id="3.30.200.20">
    <property type="entry name" value="Phosphorylase Kinase, domain 1"/>
    <property type="match status" value="1"/>
</dbReference>
<keyword evidence="2" id="KW-0808">Transferase</keyword>
<dbReference type="PIRSF" id="PIRSF006221">
    <property type="entry name" value="Ketosamine-3-kinase"/>
    <property type="match status" value="1"/>
</dbReference>
<dbReference type="Gene3D" id="3.90.1200.10">
    <property type="match status" value="1"/>
</dbReference>
<dbReference type="AlphaFoldDB" id="A0A9X1X4W3"/>
<dbReference type="PANTHER" id="PTHR12149:SF8">
    <property type="entry name" value="PROTEIN-RIBULOSAMINE 3-KINASE"/>
    <property type="match status" value="1"/>
</dbReference>
<dbReference type="Pfam" id="PF03881">
    <property type="entry name" value="Fructosamin_kin"/>
    <property type="match status" value="1"/>
</dbReference>
<evidence type="ECO:0000313" key="3">
    <source>
        <dbReference type="EMBL" id="MCJ8211222.1"/>
    </source>
</evidence>
<proteinExistence type="inferred from homology"/>
<evidence type="ECO:0000256" key="1">
    <source>
        <dbReference type="ARBA" id="ARBA00009460"/>
    </source>
</evidence>
<dbReference type="EMBL" id="JALJEJ010000008">
    <property type="protein sequence ID" value="MCJ8211222.1"/>
    <property type="molecule type" value="Genomic_DNA"/>
</dbReference>
<comment type="caution">
    <text evidence="3">The sequence shown here is derived from an EMBL/GenBank/DDBJ whole genome shotgun (WGS) entry which is preliminary data.</text>
</comment>
<keyword evidence="4" id="KW-1185">Reference proteome</keyword>
<dbReference type="PANTHER" id="PTHR12149">
    <property type="entry name" value="FRUCTOSAMINE 3 KINASE-RELATED PROTEIN"/>
    <property type="match status" value="1"/>
</dbReference>
<dbReference type="InterPro" id="IPR016477">
    <property type="entry name" value="Fructo-/Ketosamine-3-kinase"/>
</dbReference>
<sequence>MALTNSLIKRLETDLMRDVGSTTTLFSYVPVSGGSINDAYCLETNHGKFMLKVNNAKVYPGMFAAEAKGLKTIASTNTIAVPTVILNGEFEDDSYLILEWIEAKRATLKASEALGRRLAEMHRNTAPAFGLDEGNYMGSLPQSNRKHATWKAFFVEERLQPMVKLAVEKRLLNHSEIQLFELLYLKLDDLFYEEQPALIHGDLWGGNYLARTDDKPYLIDPAISYGNREFDIAMTTLFGGFTNEFYSAYDEAFPLQKGWEERLDLWNLYPLLLHLNLFGRSYLGQVRAALNSYL</sequence>
<comment type="similarity">
    <text evidence="1 2">Belongs to the fructosamine kinase family.</text>
</comment>
<organism evidence="3 4">
    <name type="scientific">Mucilaginibacter straminoryzae</name>
    <dbReference type="NCBI Taxonomy" id="2932774"/>
    <lineage>
        <taxon>Bacteria</taxon>
        <taxon>Pseudomonadati</taxon>
        <taxon>Bacteroidota</taxon>
        <taxon>Sphingobacteriia</taxon>
        <taxon>Sphingobacteriales</taxon>
        <taxon>Sphingobacteriaceae</taxon>
        <taxon>Mucilaginibacter</taxon>
    </lineage>
</organism>